<keyword evidence="3" id="KW-0238">DNA-binding</keyword>
<comment type="similarity">
    <text evidence="1">Belongs to the type-I restriction system S methylase family.</text>
</comment>
<evidence type="ECO:0000313" key="6">
    <source>
        <dbReference type="Proteomes" id="UP001302374"/>
    </source>
</evidence>
<evidence type="ECO:0000256" key="2">
    <source>
        <dbReference type="ARBA" id="ARBA00022747"/>
    </source>
</evidence>
<reference evidence="5 6" key="1">
    <citation type="submission" date="2019-09" db="EMBL/GenBank/DDBJ databases">
        <title>Butyricimonas paravirosa DSM 105722 (=214-4 = JCM 18677 = CCUG 65563).</title>
        <authorList>
            <person name="Le Roy T."/>
            <person name="Cani P.D."/>
        </authorList>
    </citation>
    <scope>NUCLEOTIDE SEQUENCE [LARGE SCALE GENOMIC DNA]</scope>
    <source>
        <strain evidence="5 6">DSM 105722</strain>
    </source>
</reference>
<name>A0ABZ0FRZ5_9BACT</name>
<dbReference type="Pfam" id="PF01420">
    <property type="entry name" value="Methylase_S"/>
    <property type="match status" value="1"/>
</dbReference>
<protein>
    <recommendedName>
        <fullName evidence="4">Type I restriction modification DNA specificity domain-containing protein</fullName>
    </recommendedName>
</protein>
<gene>
    <name evidence="5" type="ORF">F1644_02150</name>
</gene>
<dbReference type="InterPro" id="IPR000055">
    <property type="entry name" value="Restrct_endonuc_typeI_TRD"/>
</dbReference>
<evidence type="ECO:0000256" key="1">
    <source>
        <dbReference type="ARBA" id="ARBA00010923"/>
    </source>
</evidence>
<organism evidence="5 6">
    <name type="scientific">Butyricimonas paravirosa</name>
    <dbReference type="NCBI Taxonomy" id="1472417"/>
    <lineage>
        <taxon>Bacteria</taxon>
        <taxon>Pseudomonadati</taxon>
        <taxon>Bacteroidota</taxon>
        <taxon>Bacteroidia</taxon>
        <taxon>Bacteroidales</taxon>
        <taxon>Odoribacteraceae</taxon>
        <taxon>Butyricimonas</taxon>
    </lineage>
</organism>
<keyword evidence="2" id="KW-0680">Restriction system</keyword>
<evidence type="ECO:0000256" key="3">
    <source>
        <dbReference type="ARBA" id="ARBA00023125"/>
    </source>
</evidence>
<evidence type="ECO:0000259" key="4">
    <source>
        <dbReference type="Pfam" id="PF01420"/>
    </source>
</evidence>
<dbReference type="Proteomes" id="UP001302374">
    <property type="component" value="Chromosome"/>
</dbReference>
<dbReference type="SUPFAM" id="SSF116734">
    <property type="entry name" value="DNA methylase specificity domain"/>
    <property type="match status" value="1"/>
</dbReference>
<evidence type="ECO:0000313" key="5">
    <source>
        <dbReference type="EMBL" id="WOF11148.1"/>
    </source>
</evidence>
<accession>A0ABZ0FRZ5</accession>
<proteinExistence type="inferred from homology"/>
<sequence length="178" mass="20548">MTNTSNWTRIKFSNNQLFTILIGKRVLSNEMNSNYDIPVYSANVKEPFGKINKLLIDDFTKGSILWGIDGDWMVNYIPANTPFYPTDHCGVLRVDETKMNPHFVMFMLEMAGKQAAFNRSNRASIDRIKSLTIPNIPLDVQNMAMTEVEEYETIINEAKARMNLCIEQKKVILDKYLR</sequence>
<feature type="domain" description="Type I restriction modification DNA specificity" evidence="4">
    <location>
        <begin position="11"/>
        <end position="142"/>
    </location>
</feature>
<keyword evidence="6" id="KW-1185">Reference proteome</keyword>
<dbReference type="InterPro" id="IPR044946">
    <property type="entry name" value="Restrct_endonuc_typeI_TRD_sf"/>
</dbReference>
<dbReference type="EMBL" id="CP043839">
    <property type="protein sequence ID" value="WOF11148.1"/>
    <property type="molecule type" value="Genomic_DNA"/>
</dbReference>
<dbReference type="Gene3D" id="3.90.220.20">
    <property type="entry name" value="DNA methylase specificity domains"/>
    <property type="match status" value="1"/>
</dbReference>